<dbReference type="Proteomes" id="UP001151752">
    <property type="component" value="Chromosome 16"/>
</dbReference>
<protein>
    <submittedName>
        <fullName evidence="1">ALPHA-L-ARABINOFURANOSIDASE 2</fullName>
    </submittedName>
</protein>
<reference evidence="1" key="2">
    <citation type="journal article" date="2023" name="Int. J. Mol. Sci.">
        <title>De Novo Assembly and Annotation of 11 Diverse Shrub Willow (Salix) Genomes Reveals Novel Gene Organization in Sex-Linked Regions.</title>
        <authorList>
            <person name="Hyden B."/>
            <person name="Feng K."/>
            <person name="Yates T.B."/>
            <person name="Jawdy S."/>
            <person name="Cereghino C."/>
            <person name="Smart L.B."/>
            <person name="Muchero W."/>
        </authorList>
    </citation>
    <scope>NUCLEOTIDE SEQUENCE</scope>
    <source>
        <tissue evidence="1">Shoot tip</tissue>
    </source>
</reference>
<name>A0A9Q1APY0_9ROSI</name>
<evidence type="ECO:0000313" key="2">
    <source>
        <dbReference type="Proteomes" id="UP001151752"/>
    </source>
</evidence>
<dbReference type="GO" id="GO:0046556">
    <property type="term" value="F:alpha-L-arabinofuranosidase activity"/>
    <property type="evidence" value="ECO:0007669"/>
    <property type="project" value="TreeGrafter"/>
</dbReference>
<gene>
    <name evidence="1" type="ORF">OIU74_002698</name>
</gene>
<comment type="caution">
    <text evidence="1">The sequence shown here is derived from an EMBL/GenBank/DDBJ whole genome shotgun (WGS) entry which is preliminary data.</text>
</comment>
<keyword evidence="2" id="KW-1185">Reference proteome</keyword>
<dbReference type="AlphaFoldDB" id="A0A9Q1APY0"/>
<dbReference type="SUPFAM" id="SSF51445">
    <property type="entry name" value="(Trans)glycosidases"/>
    <property type="match status" value="1"/>
</dbReference>
<evidence type="ECO:0000313" key="1">
    <source>
        <dbReference type="EMBL" id="KAJ6778961.1"/>
    </source>
</evidence>
<dbReference type="PANTHER" id="PTHR31776">
    <property type="entry name" value="ALPHA-L-ARABINOFURANOSIDASE 1"/>
    <property type="match status" value="1"/>
</dbReference>
<organism evidence="1 2">
    <name type="scientific">Salix koriyanagi</name>
    <dbReference type="NCBI Taxonomy" id="2511006"/>
    <lineage>
        <taxon>Eukaryota</taxon>
        <taxon>Viridiplantae</taxon>
        <taxon>Streptophyta</taxon>
        <taxon>Embryophyta</taxon>
        <taxon>Tracheophyta</taxon>
        <taxon>Spermatophyta</taxon>
        <taxon>Magnoliopsida</taxon>
        <taxon>eudicotyledons</taxon>
        <taxon>Gunneridae</taxon>
        <taxon>Pentapetalae</taxon>
        <taxon>rosids</taxon>
        <taxon>fabids</taxon>
        <taxon>Malpighiales</taxon>
        <taxon>Salicaceae</taxon>
        <taxon>Saliceae</taxon>
        <taxon>Salix</taxon>
    </lineage>
</organism>
<dbReference type="PANTHER" id="PTHR31776:SF0">
    <property type="entry name" value="ALPHA-L-ARABINOFURANOSIDASE 1"/>
    <property type="match status" value="1"/>
</dbReference>
<accession>A0A9Q1APY0</accession>
<reference evidence="1" key="1">
    <citation type="submission" date="2022-11" db="EMBL/GenBank/DDBJ databases">
        <authorList>
            <person name="Hyden B.L."/>
            <person name="Feng K."/>
            <person name="Yates T."/>
            <person name="Jawdy S."/>
            <person name="Smart L.B."/>
            <person name="Muchero W."/>
        </authorList>
    </citation>
    <scope>NUCLEOTIDE SEQUENCE</scope>
    <source>
        <tissue evidence="1">Shoot tip</tissue>
    </source>
</reference>
<dbReference type="InterPro" id="IPR051563">
    <property type="entry name" value="Glycosyl_Hydrolase_51"/>
</dbReference>
<proteinExistence type="predicted"/>
<dbReference type="EMBL" id="JAPFFM010000001">
    <property type="protein sequence ID" value="KAJ6778961.1"/>
    <property type="molecule type" value="Genomic_DNA"/>
</dbReference>
<sequence length="165" mass="17939">MQHYSYLHFSSNSPCGNYLKFKDTIRSAYPDIKIISNCDGSSHSLDHPADYCDFQVLTSASNQFSTTHQFDCTSRTCPKASVSDYAVTGNDAGTGSLLAALTDTGLLIGLKRNRWNPDAIIFNSSKHCGTLSYWAQKLLRESSGAILLDAKLQTNSSTLVASAIT</sequence>
<dbReference type="InterPro" id="IPR017853">
    <property type="entry name" value="GH"/>
</dbReference>